<dbReference type="CDD" id="cd00118">
    <property type="entry name" value="LysM"/>
    <property type="match status" value="1"/>
</dbReference>
<evidence type="ECO:0000256" key="12">
    <source>
        <dbReference type="SAM" id="SignalP"/>
    </source>
</evidence>
<dbReference type="InterPro" id="IPR059143">
    <property type="entry name" value="NFP_LysM2"/>
</dbReference>
<evidence type="ECO:0000313" key="16">
    <source>
        <dbReference type="Proteomes" id="UP000595140"/>
    </source>
</evidence>
<feature type="signal peptide" evidence="12">
    <location>
        <begin position="1"/>
        <end position="24"/>
    </location>
</feature>
<feature type="domain" description="Protein kinase" evidence="13">
    <location>
        <begin position="343"/>
        <end position="615"/>
    </location>
</feature>
<dbReference type="GO" id="GO:0005524">
    <property type="term" value="F:ATP binding"/>
    <property type="evidence" value="ECO:0007669"/>
    <property type="project" value="UniProtKB-KW"/>
</dbReference>
<evidence type="ECO:0000256" key="1">
    <source>
        <dbReference type="ARBA" id="ARBA00004162"/>
    </source>
</evidence>
<keyword evidence="9" id="KW-1015">Disulfide bond</keyword>
<keyword evidence="2" id="KW-1003">Cell membrane</keyword>
<dbReference type="GO" id="GO:0051707">
    <property type="term" value="P:response to other organism"/>
    <property type="evidence" value="ECO:0007669"/>
    <property type="project" value="UniProtKB-ARBA"/>
</dbReference>
<proteinExistence type="predicted"/>
<evidence type="ECO:0000256" key="9">
    <source>
        <dbReference type="ARBA" id="ARBA00023157"/>
    </source>
</evidence>
<dbReference type="OrthoDB" id="4062651at2759"/>
<dbReference type="InterPro" id="IPR000719">
    <property type="entry name" value="Prot_kinase_dom"/>
</dbReference>
<evidence type="ECO:0000256" key="8">
    <source>
        <dbReference type="ARBA" id="ARBA00023136"/>
    </source>
</evidence>
<dbReference type="FunFam" id="1.10.510.10:FF:000468">
    <property type="entry name" value="PTI1-like tyrosine-protein kinase 3"/>
    <property type="match status" value="1"/>
</dbReference>
<dbReference type="GO" id="GO:0004672">
    <property type="term" value="F:protein kinase activity"/>
    <property type="evidence" value="ECO:0007669"/>
    <property type="project" value="InterPro"/>
</dbReference>
<dbReference type="Proteomes" id="UP000595140">
    <property type="component" value="Unassembled WGS sequence"/>
</dbReference>
<dbReference type="InterPro" id="IPR036779">
    <property type="entry name" value="LysM_dom_sf"/>
</dbReference>
<dbReference type="Pfam" id="PF00069">
    <property type="entry name" value="Pkinase"/>
    <property type="match status" value="1"/>
</dbReference>
<evidence type="ECO:0000256" key="10">
    <source>
        <dbReference type="SAM" id="MobiDB-lite"/>
    </source>
</evidence>
<evidence type="ECO:0000256" key="4">
    <source>
        <dbReference type="ARBA" id="ARBA00022729"/>
    </source>
</evidence>
<dbReference type="Pfam" id="PF23473">
    <property type="entry name" value="LysM3_LYK4_5"/>
    <property type="match status" value="1"/>
</dbReference>
<sequence length="631" mass="68931">MSPLFIVFLTLFILCNPNKECAEAQPSTTGFQCNPNQSYPCRTYVFYRAAAPDLLDLAAIGDLFSVSRRMIAEASNISTPNATLRANQPLFVPISCSCNTVNSTFGSISYAPLDRTIVSGDTFFGLSTTKFQNLTTYQSVEAVNPTLVATNLQIGQHATFPVFCKCPNSTDLRNRRNFLVTYTVQPGDSAAAIAARFGTTAQSILDANGNSLVPSSTIFVPVTRLPNITQPTNSTPPPTAAGTPQIVQKRDRKGAVIGLGVALGISLGLLVLILGLWVCRGRSREGMTGDLGGNERGFGSKKEEKGGKEGSFTREMEVNLMADVSDCLDKYRVYRMDQLWEATEGFDEEKSLIEGSVYRGSIDGQMLAIKKLKWNAREELKILQKVNHGNLVKLEGFCIDSKEANCYLVYEYVENGSLHSWLHGEKKEERLSWKTRLGIATDVANGLQYIHEHTRPRVVHKDIKTSNVLLDAGMRAKIANFGLAKSGLNAITMHIVGTQGYISPEYLADGVVSVKMDVFAFGVVLLELVSGREAINEDGRVLWAQAESIFRGAGAERSLEEWMDPCLAKDPSCSTESVSNVMAVAVACLNRDPSKRPTMVDIVYALCKSNDSLFFDVSDDGSSPGRRVTAR</sequence>
<dbReference type="SUPFAM" id="SSF56112">
    <property type="entry name" value="Protein kinase-like (PK-like)"/>
    <property type="match status" value="1"/>
</dbReference>
<dbReference type="EMBL" id="OOIL02006874">
    <property type="protein sequence ID" value="VFR03378.1"/>
    <property type="molecule type" value="Genomic_DNA"/>
</dbReference>
<feature type="transmembrane region" description="Helical" evidence="11">
    <location>
        <begin position="255"/>
        <end position="278"/>
    </location>
</feature>
<dbReference type="Gene3D" id="3.10.350.10">
    <property type="entry name" value="LysM domain"/>
    <property type="match status" value="1"/>
</dbReference>
<comment type="subcellular location">
    <subcellularLocation>
        <location evidence="1">Cell membrane</location>
        <topology evidence="1">Single-pass membrane protein</topology>
    </subcellularLocation>
</comment>
<keyword evidence="6" id="KW-0067">ATP-binding</keyword>
<reference evidence="15 16" key="1">
    <citation type="submission" date="2018-04" db="EMBL/GenBank/DDBJ databases">
        <authorList>
            <person name="Vogel A."/>
        </authorList>
    </citation>
    <scope>NUCLEOTIDE SEQUENCE [LARGE SCALE GENOMIC DNA]</scope>
</reference>
<dbReference type="Gene3D" id="1.10.510.10">
    <property type="entry name" value="Transferase(Phosphotransferase) domain 1"/>
    <property type="match status" value="1"/>
</dbReference>
<dbReference type="PANTHER" id="PTHR45927:SF15">
    <property type="entry name" value="SERINE_THREONINE RECEPTOR-LIKE KINASE NFP"/>
    <property type="match status" value="1"/>
</dbReference>
<dbReference type="InterPro" id="IPR011009">
    <property type="entry name" value="Kinase-like_dom_sf"/>
</dbReference>
<evidence type="ECO:0000256" key="7">
    <source>
        <dbReference type="ARBA" id="ARBA00022989"/>
    </source>
</evidence>
<keyword evidence="3 11" id="KW-0812">Transmembrane</keyword>
<name>A0A484NT30_9ASTE</name>
<dbReference type="InterPro" id="IPR008271">
    <property type="entry name" value="Ser/Thr_kinase_AS"/>
</dbReference>
<dbReference type="SMART" id="SM00257">
    <property type="entry name" value="LysM"/>
    <property type="match status" value="2"/>
</dbReference>
<evidence type="ECO:0000313" key="15">
    <source>
        <dbReference type="EMBL" id="VFR03378.1"/>
    </source>
</evidence>
<dbReference type="PROSITE" id="PS00108">
    <property type="entry name" value="PROTEIN_KINASE_ST"/>
    <property type="match status" value="1"/>
</dbReference>
<feature type="region of interest" description="Disordered" evidence="10">
    <location>
        <begin position="288"/>
        <end position="310"/>
    </location>
</feature>
<dbReference type="Gene3D" id="3.30.200.20">
    <property type="entry name" value="Phosphorylase Kinase, domain 1"/>
    <property type="match status" value="1"/>
</dbReference>
<keyword evidence="5" id="KW-0547">Nucleotide-binding</keyword>
<feature type="chain" id="PRO_5019842952" description="Protein kinase domain-containing protein" evidence="12">
    <location>
        <begin position="25"/>
        <end position="631"/>
    </location>
</feature>
<gene>
    <name evidence="15" type="ORF">CCAM_LOCUS45153</name>
</gene>
<dbReference type="GO" id="GO:0005886">
    <property type="term" value="C:plasma membrane"/>
    <property type="evidence" value="ECO:0007669"/>
    <property type="project" value="UniProtKB-SubCell"/>
</dbReference>
<feature type="region of interest" description="Disordered" evidence="10">
    <location>
        <begin position="228"/>
        <end position="247"/>
    </location>
</feature>
<evidence type="ECO:0000256" key="11">
    <source>
        <dbReference type="SAM" id="Phobius"/>
    </source>
</evidence>
<keyword evidence="7 11" id="KW-1133">Transmembrane helix</keyword>
<evidence type="ECO:0000256" key="2">
    <source>
        <dbReference type="ARBA" id="ARBA00022475"/>
    </source>
</evidence>
<organism evidence="15 16">
    <name type="scientific">Cuscuta campestris</name>
    <dbReference type="NCBI Taxonomy" id="132261"/>
    <lineage>
        <taxon>Eukaryota</taxon>
        <taxon>Viridiplantae</taxon>
        <taxon>Streptophyta</taxon>
        <taxon>Embryophyta</taxon>
        <taxon>Tracheophyta</taxon>
        <taxon>Spermatophyta</taxon>
        <taxon>Magnoliopsida</taxon>
        <taxon>eudicotyledons</taxon>
        <taxon>Gunneridae</taxon>
        <taxon>Pentapetalae</taxon>
        <taxon>asterids</taxon>
        <taxon>lamiids</taxon>
        <taxon>Solanales</taxon>
        <taxon>Convolvulaceae</taxon>
        <taxon>Cuscuteae</taxon>
        <taxon>Cuscuta</taxon>
        <taxon>Cuscuta subgen. Grammica</taxon>
        <taxon>Cuscuta sect. Cleistogrammica</taxon>
    </lineage>
</organism>
<dbReference type="SUPFAM" id="SSF54106">
    <property type="entry name" value="LysM domain"/>
    <property type="match status" value="1"/>
</dbReference>
<dbReference type="PROSITE" id="PS51782">
    <property type="entry name" value="LYSM"/>
    <property type="match status" value="1"/>
</dbReference>
<evidence type="ECO:0000259" key="13">
    <source>
        <dbReference type="PROSITE" id="PS50011"/>
    </source>
</evidence>
<evidence type="ECO:0000256" key="5">
    <source>
        <dbReference type="ARBA" id="ARBA00022741"/>
    </source>
</evidence>
<evidence type="ECO:0000259" key="14">
    <source>
        <dbReference type="PROSITE" id="PS51782"/>
    </source>
</evidence>
<evidence type="ECO:0008006" key="17">
    <source>
        <dbReference type="Google" id="ProtNLM"/>
    </source>
</evidence>
<dbReference type="Pfam" id="PF23457">
    <property type="entry name" value="LysM2_NFP"/>
    <property type="match status" value="1"/>
</dbReference>
<accession>A0A484NT30</accession>
<dbReference type="Pfam" id="PF23446">
    <property type="entry name" value="LysM1_NFP_LYK"/>
    <property type="match status" value="1"/>
</dbReference>
<evidence type="ECO:0000256" key="6">
    <source>
        <dbReference type="ARBA" id="ARBA00022840"/>
    </source>
</evidence>
<dbReference type="SMART" id="SM00220">
    <property type="entry name" value="S_TKc"/>
    <property type="match status" value="1"/>
</dbReference>
<keyword evidence="8 11" id="KW-0472">Membrane</keyword>
<dbReference type="PANTHER" id="PTHR45927">
    <property type="entry name" value="LYSM-DOMAIN RECEPTOR-LIKE KINASE-RELATED"/>
    <property type="match status" value="1"/>
</dbReference>
<feature type="compositionally biased region" description="Basic and acidic residues" evidence="10">
    <location>
        <begin position="298"/>
        <end position="310"/>
    </location>
</feature>
<dbReference type="AlphaFoldDB" id="A0A484NT30"/>
<evidence type="ECO:0000256" key="3">
    <source>
        <dbReference type="ARBA" id="ARBA00022692"/>
    </source>
</evidence>
<dbReference type="InterPro" id="IPR056563">
    <property type="entry name" value="LysM3_LYK4_5"/>
</dbReference>
<keyword evidence="4 12" id="KW-0732">Signal</keyword>
<dbReference type="PROSITE" id="PS50011">
    <property type="entry name" value="PROTEIN_KINASE_DOM"/>
    <property type="match status" value="1"/>
</dbReference>
<keyword evidence="16" id="KW-1185">Reference proteome</keyword>
<dbReference type="InterPro" id="IPR052611">
    <property type="entry name" value="Plant_RLK_LysM"/>
</dbReference>
<dbReference type="InterPro" id="IPR018392">
    <property type="entry name" value="LysM"/>
</dbReference>
<dbReference type="InterPro" id="IPR056561">
    <property type="entry name" value="NFP_LYK_LysM1"/>
</dbReference>
<feature type="domain" description="LysM" evidence="14">
    <location>
        <begin position="180"/>
        <end position="226"/>
    </location>
</feature>
<protein>
    <recommendedName>
        <fullName evidence="17">Protein kinase domain-containing protein</fullName>
    </recommendedName>
</protein>